<dbReference type="RefSeq" id="WP_150060342.1">
    <property type="nucleotide sequence ID" value="NZ_JACHII010000001.1"/>
</dbReference>
<dbReference type="AlphaFoldDB" id="A0A5M6IG67"/>
<protein>
    <submittedName>
        <fullName evidence="1">Uncharacterized protein</fullName>
    </submittedName>
</protein>
<comment type="caution">
    <text evidence="1">The sequence shown here is derived from an EMBL/GenBank/DDBJ whole genome shotgun (WGS) entry which is preliminary data.</text>
</comment>
<reference evidence="1 2" key="1">
    <citation type="submission" date="2019-09" db="EMBL/GenBank/DDBJ databases">
        <title>Genome sequence of Roseospira marina, one of the more divergent members of the non-sulfur purple photosynthetic bacterial family, the Rhodospirillaceae.</title>
        <authorList>
            <person name="Meyer T."/>
            <person name="Kyndt J."/>
        </authorList>
    </citation>
    <scope>NUCLEOTIDE SEQUENCE [LARGE SCALE GENOMIC DNA]</scope>
    <source>
        <strain evidence="1 2">DSM 15113</strain>
    </source>
</reference>
<name>A0A5M6IG67_9PROT</name>
<organism evidence="1 2">
    <name type="scientific">Roseospira marina</name>
    <dbReference type="NCBI Taxonomy" id="140057"/>
    <lineage>
        <taxon>Bacteria</taxon>
        <taxon>Pseudomonadati</taxon>
        <taxon>Pseudomonadota</taxon>
        <taxon>Alphaproteobacteria</taxon>
        <taxon>Rhodospirillales</taxon>
        <taxon>Rhodospirillaceae</taxon>
        <taxon>Roseospira</taxon>
    </lineage>
</organism>
<evidence type="ECO:0000313" key="2">
    <source>
        <dbReference type="Proteomes" id="UP000324065"/>
    </source>
</evidence>
<proteinExistence type="predicted"/>
<dbReference type="Proteomes" id="UP000324065">
    <property type="component" value="Unassembled WGS sequence"/>
</dbReference>
<dbReference type="EMBL" id="VWPJ01000001">
    <property type="protein sequence ID" value="KAA5607204.1"/>
    <property type="molecule type" value="Genomic_DNA"/>
</dbReference>
<gene>
    <name evidence="1" type="ORF">F1188_00070</name>
</gene>
<evidence type="ECO:0000313" key="1">
    <source>
        <dbReference type="EMBL" id="KAA5607204.1"/>
    </source>
</evidence>
<sequence>MLNNTVPAGGPTLQVDPTTGPANIAQLTAGFSEAEAAVVEQSLAWYGTESRFALSRLQGSTARDLVDVVNCLKQDEGGPEEERCFK</sequence>
<accession>A0A5M6IG67</accession>
<keyword evidence="2" id="KW-1185">Reference proteome</keyword>